<evidence type="ECO:0000313" key="2">
    <source>
        <dbReference type="EMBL" id="MBX07956.1"/>
    </source>
</evidence>
<keyword evidence="1" id="KW-0812">Transmembrane</keyword>
<evidence type="ECO:0000256" key="1">
    <source>
        <dbReference type="SAM" id="Phobius"/>
    </source>
</evidence>
<keyword evidence="1" id="KW-0472">Membrane</keyword>
<dbReference type="EMBL" id="GGEC01027472">
    <property type="protein sequence ID" value="MBX07956.1"/>
    <property type="molecule type" value="Transcribed_RNA"/>
</dbReference>
<feature type="transmembrane region" description="Helical" evidence="1">
    <location>
        <begin position="37"/>
        <end position="59"/>
    </location>
</feature>
<keyword evidence="1" id="KW-1133">Transmembrane helix</keyword>
<name>A0A2P2KQH0_RHIMU</name>
<sequence>MQSTPHHSIMTYCLLPLSSELPFFGLPSSSSEASEELSNLCFFAFCLILRTISMAIFWCSLVCECRSKPSTVSQSTLQIRHQPILDGLLFLELS</sequence>
<proteinExistence type="predicted"/>
<dbReference type="AlphaFoldDB" id="A0A2P2KQH0"/>
<organism evidence="2">
    <name type="scientific">Rhizophora mucronata</name>
    <name type="common">Asiatic mangrove</name>
    <dbReference type="NCBI Taxonomy" id="61149"/>
    <lineage>
        <taxon>Eukaryota</taxon>
        <taxon>Viridiplantae</taxon>
        <taxon>Streptophyta</taxon>
        <taxon>Embryophyta</taxon>
        <taxon>Tracheophyta</taxon>
        <taxon>Spermatophyta</taxon>
        <taxon>Magnoliopsida</taxon>
        <taxon>eudicotyledons</taxon>
        <taxon>Gunneridae</taxon>
        <taxon>Pentapetalae</taxon>
        <taxon>rosids</taxon>
        <taxon>fabids</taxon>
        <taxon>Malpighiales</taxon>
        <taxon>Rhizophoraceae</taxon>
        <taxon>Rhizophora</taxon>
    </lineage>
</organism>
<accession>A0A2P2KQH0</accession>
<protein>
    <submittedName>
        <fullName evidence="2">Chromatin modification-related protein eaf-1-like</fullName>
    </submittedName>
</protein>
<reference evidence="2" key="1">
    <citation type="submission" date="2018-02" db="EMBL/GenBank/DDBJ databases">
        <title>Rhizophora mucronata_Transcriptome.</title>
        <authorList>
            <person name="Meera S.P."/>
            <person name="Sreeshan A."/>
            <person name="Augustine A."/>
        </authorList>
    </citation>
    <scope>NUCLEOTIDE SEQUENCE</scope>
    <source>
        <tissue evidence="2">Leaf</tissue>
    </source>
</reference>